<evidence type="ECO:0000313" key="3">
    <source>
        <dbReference type="Proteomes" id="UP000587527"/>
    </source>
</evidence>
<organism evidence="2 3">
    <name type="scientific">Allocatelliglobosispora scoriae</name>
    <dbReference type="NCBI Taxonomy" id="643052"/>
    <lineage>
        <taxon>Bacteria</taxon>
        <taxon>Bacillati</taxon>
        <taxon>Actinomycetota</taxon>
        <taxon>Actinomycetes</taxon>
        <taxon>Micromonosporales</taxon>
        <taxon>Micromonosporaceae</taxon>
        <taxon>Allocatelliglobosispora</taxon>
    </lineage>
</organism>
<protein>
    <submittedName>
        <fullName evidence="2">Lysophospholipase L1-like esterase</fullName>
    </submittedName>
</protein>
<dbReference type="SUPFAM" id="SSF52266">
    <property type="entry name" value="SGNH hydrolase"/>
    <property type="match status" value="1"/>
</dbReference>
<name>A0A841BWQ0_9ACTN</name>
<dbReference type="InterPro" id="IPR013830">
    <property type="entry name" value="SGNH_hydro"/>
</dbReference>
<reference evidence="2 3" key="1">
    <citation type="submission" date="2020-08" db="EMBL/GenBank/DDBJ databases">
        <title>Sequencing the genomes of 1000 actinobacteria strains.</title>
        <authorList>
            <person name="Klenk H.-P."/>
        </authorList>
    </citation>
    <scope>NUCLEOTIDE SEQUENCE [LARGE SCALE GENOMIC DNA]</scope>
    <source>
        <strain evidence="2 3">DSM 45362</strain>
    </source>
</reference>
<dbReference type="PANTHER" id="PTHR43784:SF2">
    <property type="entry name" value="GDSL-LIKE LIPASE_ACYLHYDROLASE, PUTATIVE (AFU_ORTHOLOGUE AFUA_2G00820)-RELATED"/>
    <property type="match status" value="1"/>
</dbReference>
<keyword evidence="3" id="KW-1185">Reference proteome</keyword>
<dbReference type="Pfam" id="PF13472">
    <property type="entry name" value="Lipase_GDSL_2"/>
    <property type="match status" value="1"/>
</dbReference>
<feature type="domain" description="SGNH hydrolase-type esterase" evidence="1">
    <location>
        <begin position="35"/>
        <end position="211"/>
    </location>
</feature>
<dbReference type="EMBL" id="JACHMN010000003">
    <property type="protein sequence ID" value="MBB5872584.1"/>
    <property type="molecule type" value="Genomic_DNA"/>
</dbReference>
<dbReference type="InterPro" id="IPR036514">
    <property type="entry name" value="SGNH_hydro_sf"/>
</dbReference>
<dbReference type="CDD" id="cd01832">
    <property type="entry name" value="SGNH_hydrolase_like_1"/>
    <property type="match status" value="1"/>
</dbReference>
<dbReference type="AlphaFoldDB" id="A0A841BWQ0"/>
<gene>
    <name evidence="2" type="ORF">F4553_006018</name>
</gene>
<dbReference type="InterPro" id="IPR053140">
    <property type="entry name" value="GDSL_Rv0518-like"/>
</dbReference>
<sequence length="267" mass="28405">MDDYSSSREARDPFCLQAGEAAALLAGHPWKRFVVIGDSVASGIGDRVDGYSPLPWCDRIAAELAANSDDFIYLNLGRRELKAAEVREQQLDDALRFAPDLALVVCGGNDALPSAYKSEVVDAEISAMVTALREAGADVITIGMFNVAYAPVIREAVRHLVSARMLRLSDSTAQLGARLGTIHVNMTGHPAQTDPAMYSEDGLHGNLRSHAICAAETIRGLGAHLGNSFSAGVAVRDRLAMMWAAPVLASIAGRMDVMNLLSGWAAA</sequence>
<evidence type="ECO:0000259" key="1">
    <source>
        <dbReference type="Pfam" id="PF13472"/>
    </source>
</evidence>
<proteinExistence type="predicted"/>
<evidence type="ECO:0000313" key="2">
    <source>
        <dbReference type="EMBL" id="MBB5872584.1"/>
    </source>
</evidence>
<dbReference type="Proteomes" id="UP000587527">
    <property type="component" value="Unassembled WGS sequence"/>
</dbReference>
<dbReference type="RefSeq" id="WP_184842453.1">
    <property type="nucleotide sequence ID" value="NZ_JACHMN010000003.1"/>
</dbReference>
<dbReference type="PANTHER" id="PTHR43784">
    <property type="entry name" value="GDSL-LIKE LIPASE/ACYLHYDROLASE, PUTATIVE (AFU_ORTHOLOGUE AFUA_2G00820)-RELATED"/>
    <property type="match status" value="1"/>
</dbReference>
<comment type="caution">
    <text evidence="2">The sequence shown here is derived from an EMBL/GenBank/DDBJ whole genome shotgun (WGS) entry which is preliminary data.</text>
</comment>
<dbReference type="Gene3D" id="3.40.50.1110">
    <property type="entry name" value="SGNH hydrolase"/>
    <property type="match status" value="1"/>
</dbReference>
<accession>A0A841BWQ0</accession>